<dbReference type="Proteomes" id="UP000807825">
    <property type="component" value="Unassembled WGS sequence"/>
</dbReference>
<gene>
    <name evidence="2" type="ORF">HY912_18955</name>
</gene>
<sequence>MSAESRNIQNEESETVCSPCALSSAEDPSEQDTDPGTPCKTEKDAQKSSLGEDDLDTLKRMVEEYKAHRLDFTSLPRRPRFKGPRVNTGITIRAEIRKRALERAKADPDGTGGGNLSGLIELLLWVFLGQPEDVIDKAASPGTDP</sequence>
<dbReference type="AlphaFoldDB" id="A0A9D6V6M8"/>
<evidence type="ECO:0000313" key="2">
    <source>
        <dbReference type="EMBL" id="MBI5251575.1"/>
    </source>
</evidence>
<comment type="caution">
    <text evidence="2">The sequence shown here is derived from an EMBL/GenBank/DDBJ whole genome shotgun (WGS) entry which is preliminary data.</text>
</comment>
<feature type="compositionally biased region" description="Polar residues" evidence="1">
    <location>
        <begin position="1"/>
        <end position="10"/>
    </location>
</feature>
<protein>
    <submittedName>
        <fullName evidence="2">Uncharacterized protein</fullName>
    </submittedName>
</protein>
<proteinExistence type="predicted"/>
<dbReference type="EMBL" id="JACRDE010000496">
    <property type="protein sequence ID" value="MBI5251575.1"/>
    <property type="molecule type" value="Genomic_DNA"/>
</dbReference>
<name>A0A9D6V6M8_9BACT</name>
<evidence type="ECO:0000313" key="3">
    <source>
        <dbReference type="Proteomes" id="UP000807825"/>
    </source>
</evidence>
<reference evidence="2" key="1">
    <citation type="submission" date="2020-07" db="EMBL/GenBank/DDBJ databases">
        <title>Huge and variable diversity of episymbiotic CPR bacteria and DPANN archaea in groundwater ecosystems.</title>
        <authorList>
            <person name="He C.Y."/>
            <person name="Keren R."/>
            <person name="Whittaker M."/>
            <person name="Farag I.F."/>
            <person name="Doudna J."/>
            <person name="Cate J.H.D."/>
            <person name="Banfield J.F."/>
        </authorList>
    </citation>
    <scope>NUCLEOTIDE SEQUENCE</scope>
    <source>
        <strain evidence="2">NC_groundwater_1664_Pr3_B-0.1um_52_9</strain>
    </source>
</reference>
<feature type="region of interest" description="Disordered" evidence="1">
    <location>
        <begin position="1"/>
        <end position="56"/>
    </location>
</feature>
<accession>A0A9D6V6M8</accession>
<organism evidence="2 3">
    <name type="scientific">Desulfomonile tiedjei</name>
    <dbReference type="NCBI Taxonomy" id="2358"/>
    <lineage>
        <taxon>Bacteria</taxon>
        <taxon>Pseudomonadati</taxon>
        <taxon>Thermodesulfobacteriota</taxon>
        <taxon>Desulfomonilia</taxon>
        <taxon>Desulfomonilales</taxon>
        <taxon>Desulfomonilaceae</taxon>
        <taxon>Desulfomonile</taxon>
    </lineage>
</organism>
<evidence type="ECO:0000256" key="1">
    <source>
        <dbReference type="SAM" id="MobiDB-lite"/>
    </source>
</evidence>